<dbReference type="RefSeq" id="WP_254738510.1">
    <property type="nucleotide sequence ID" value="NZ_JANCLU010000002.1"/>
</dbReference>
<dbReference type="PANTHER" id="PTHR42717">
    <property type="entry name" value="DIHYDROOROTASE-RELATED"/>
    <property type="match status" value="1"/>
</dbReference>
<organism evidence="2 3">
    <name type="scientific">Alsobacter ponti</name>
    <dbReference type="NCBI Taxonomy" id="2962936"/>
    <lineage>
        <taxon>Bacteria</taxon>
        <taxon>Pseudomonadati</taxon>
        <taxon>Pseudomonadota</taxon>
        <taxon>Alphaproteobacteria</taxon>
        <taxon>Hyphomicrobiales</taxon>
        <taxon>Alsobacteraceae</taxon>
        <taxon>Alsobacter</taxon>
    </lineage>
</organism>
<dbReference type="PIRSF" id="PIRSF039004">
    <property type="entry name" value="ADE_EF_0837"/>
    <property type="match status" value="1"/>
</dbReference>
<proteinExistence type="predicted"/>
<sequence length="389" mass="41636">MHDILIRGGKVIDPSQGLAADRDVAVKDGKIAALLEPGSGGQAQVTVDATGHLVTPGLIDLHVHVYPHVPLGVDADQLCISGGVTTMLDTGSAGSNNFDAFRRDFIDKAHCQVLGLVNLSRAGLVASELGELMDRRYADPKGVVATIERNRGVAVGVKIRAGTHIIGAGKDGWDNLREAIQAARDSKTWLMVHIGECPMSIPELVNELSPGDVLTHCFKGGSTRVTDDHGRIFDDVRAARERGVEFDVGHGYGSFNWSVVEAALEQGFEPNTISTDLHGMNLHGPVFDMPTTMSKFLMLGVPIERVVEMSTTNPAKTLGLQDQIGTLKVGTAADITVLEQIEGRFAFFDSYREERVGDTLLVAAATVLRGKLLPGGGGRRMRFLAGEAR</sequence>
<dbReference type="NCBIfam" id="NF006689">
    <property type="entry name" value="PRK09237.1"/>
    <property type="match status" value="1"/>
</dbReference>
<evidence type="ECO:0000313" key="2">
    <source>
        <dbReference type="EMBL" id="MCP8937482.1"/>
    </source>
</evidence>
<feature type="domain" description="Amidohydrolase-related" evidence="1">
    <location>
        <begin position="53"/>
        <end position="339"/>
    </location>
</feature>
<evidence type="ECO:0000259" key="1">
    <source>
        <dbReference type="Pfam" id="PF01979"/>
    </source>
</evidence>
<keyword evidence="3" id="KW-1185">Reference proteome</keyword>
<dbReference type="InterPro" id="IPR032466">
    <property type="entry name" value="Metal_Hydrolase"/>
</dbReference>
<reference evidence="2 3" key="1">
    <citation type="submission" date="2022-07" db="EMBL/GenBank/DDBJ databases">
        <authorList>
            <person name="Li W.-J."/>
            <person name="Deng Q.-Q."/>
        </authorList>
    </citation>
    <scope>NUCLEOTIDE SEQUENCE [LARGE SCALE GENOMIC DNA]</scope>
    <source>
        <strain evidence="2 3">SYSU M60028</strain>
    </source>
</reference>
<dbReference type="InterPro" id="IPR011059">
    <property type="entry name" value="Metal-dep_hydrolase_composite"/>
</dbReference>
<dbReference type="Gene3D" id="3.20.20.140">
    <property type="entry name" value="Metal-dependent hydrolases"/>
    <property type="match status" value="1"/>
</dbReference>
<name>A0ABT1L7M9_9HYPH</name>
<dbReference type="Gene3D" id="2.30.40.10">
    <property type="entry name" value="Urease, subunit C, domain 1"/>
    <property type="match status" value="1"/>
</dbReference>
<dbReference type="SUPFAM" id="SSF51556">
    <property type="entry name" value="Metallo-dependent hydrolases"/>
    <property type="match status" value="1"/>
</dbReference>
<dbReference type="EMBL" id="JANCLU010000002">
    <property type="protein sequence ID" value="MCP8937482.1"/>
    <property type="molecule type" value="Genomic_DNA"/>
</dbReference>
<dbReference type="Proteomes" id="UP001205890">
    <property type="component" value="Unassembled WGS sequence"/>
</dbReference>
<dbReference type="InterPro" id="IPR020043">
    <property type="entry name" value="Deacetylase_Atu3266-like"/>
</dbReference>
<dbReference type="InterPro" id="IPR006680">
    <property type="entry name" value="Amidohydro-rel"/>
</dbReference>
<dbReference type="Pfam" id="PF01979">
    <property type="entry name" value="Amidohydro_1"/>
    <property type="match status" value="1"/>
</dbReference>
<evidence type="ECO:0000313" key="3">
    <source>
        <dbReference type="Proteomes" id="UP001205890"/>
    </source>
</evidence>
<dbReference type="PANTHER" id="PTHR42717:SF1">
    <property type="entry name" value="IMIDAZOLONEPROPIONASE AND RELATED AMIDOHYDROLASES"/>
    <property type="match status" value="1"/>
</dbReference>
<gene>
    <name evidence="2" type="ORF">NK718_03055</name>
</gene>
<accession>A0ABT1L7M9</accession>
<protein>
    <submittedName>
        <fullName evidence="2">Amidohydrolase/deacetylase family metallohydrolase</fullName>
    </submittedName>
</protein>
<comment type="caution">
    <text evidence="2">The sequence shown here is derived from an EMBL/GenBank/DDBJ whole genome shotgun (WGS) entry which is preliminary data.</text>
</comment>
<dbReference type="SUPFAM" id="SSF51338">
    <property type="entry name" value="Composite domain of metallo-dependent hydrolases"/>
    <property type="match status" value="1"/>
</dbReference>